<dbReference type="STRING" id="1460663.A0A177CCW2"/>
<dbReference type="Proteomes" id="UP000077069">
    <property type="component" value="Unassembled WGS sequence"/>
</dbReference>
<gene>
    <name evidence="2" type="ORF">CC84DRAFT_1144893</name>
</gene>
<dbReference type="EMBL" id="KV441552">
    <property type="protein sequence ID" value="OAG05494.1"/>
    <property type="molecule type" value="Genomic_DNA"/>
</dbReference>
<organism evidence="2 3">
    <name type="scientific">Paraphaeosphaeria sporulosa</name>
    <dbReference type="NCBI Taxonomy" id="1460663"/>
    <lineage>
        <taxon>Eukaryota</taxon>
        <taxon>Fungi</taxon>
        <taxon>Dikarya</taxon>
        <taxon>Ascomycota</taxon>
        <taxon>Pezizomycotina</taxon>
        <taxon>Dothideomycetes</taxon>
        <taxon>Pleosporomycetidae</taxon>
        <taxon>Pleosporales</taxon>
        <taxon>Massarineae</taxon>
        <taxon>Didymosphaeriaceae</taxon>
        <taxon>Paraphaeosphaeria</taxon>
    </lineage>
</organism>
<sequence length="121" mass="13316">MSANVLSNRDTNAQMKPASPQKKADKPEPKSLDAHRQELASRLKENDKTQQYVSPSDSIQSPATQKLSAFRNKQITKKSKPQTLFKTTSSKKIESAKGTAMFADIPKTDQSTNNGEVHAEA</sequence>
<dbReference type="RefSeq" id="XP_018035859.1">
    <property type="nucleotide sequence ID" value="XM_018176478.1"/>
</dbReference>
<feature type="compositionally biased region" description="Polar residues" evidence="1">
    <location>
        <begin position="1"/>
        <end position="14"/>
    </location>
</feature>
<dbReference type="Pfam" id="PF05032">
    <property type="entry name" value="Spo12"/>
    <property type="match status" value="1"/>
</dbReference>
<reference evidence="2 3" key="1">
    <citation type="submission" date="2016-05" db="EMBL/GenBank/DDBJ databases">
        <title>Comparative analysis of secretome profiles of manganese(II)-oxidizing ascomycete fungi.</title>
        <authorList>
            <consortium name="DOE Joint Genome Institute"/>
            <person name="Zeiner C.A."/>
            <person name="Purvine S.O."/>
            <person name="Zink E.M."/>
            <person name="Wu S."/>
            <person name="Pasa-Tolic L."/>
            <person name="Chaput D.L."/>
            <person name="Haridas S."/>
            <person name="Grigoriev I.V."/>
            <person name="Santelli C.M."/>
            <person name="Hansel C.M."/>
        </authorList>
    </citation>
    <scope>NUCLEOTIDE SEQUENCE [LARGE SCALE GENOMIC DNA]</scope>
    <source>
        <strain evidence="2 3">AP3s5-JAC2a</strain>
    </source>
</reference>
<keyword evidence="3" id="KW-1185">Reference proteome</keyword>
<feature type="region of interest" description="Disordered" evidence="1">
    <location>
        <begin position="1"/>
        <end position="121"/>
    </location>
</feature>
<feature type="compositionally biased region" description="Basic and acidic residues" evidence="1">
    <location>
        <begin position="22"/>
        <end position="48"/>
    </location>
</feature>
<feature type="compositionally biased region" description="Polar residues" evidence="1">
    <location>
        <begin position="49"/>
        <end position="73"/>
    </location>
</feature>
<protein>
    <recommendedName>
        <fullName evidence="4">Spo12-like protein</fullName>
    </recommendedName>
</protein>
<proteinExistence type="predicted"/>
<name>A0A177CCW2_9PLEO</name>
<evidence type="ECO:0000256" key="1">
    <source>
        <dbReference type="SAM" id="MobiDB-lite"/>
    </source>
</evidence>
<accession>A0A177CCW2</accession>
<dbReference type="InParanoid" id="A0A177CCW2"/>
<dbReference type="InterPro" id="IPR007727">
    <property type="entry name" value="Spo12"/>
</dbReference>
<dbReference type="OrthoDB" id="5578329at2759"/>
<dbReference type="GeneID" id="28759964"/>
<feature type="compositionally biased region" description="Polar residues" evidence="1">
    <location>
        <begin position="81"/>
        <end position="90"/>
    </location>
</feature>
<evidence type="ECO:0000313" key="2">
    <source>
        <dbReference type="EMBL" id="OAG05494.1"/>
    </source>
</evidence>
<evidence type="ECO:0000313" key="3">
    <source>
        <dbReference type="Proteomes" id="UP000077069"/>
    </source>
</evidence>
<dbReference type="AlphaFoldDB" id="A0A177CCW2"/>
<evidence type="ECO:0008006" key="4">
    <source>
        <dbReference type="Google" id="ProtNLM"/>
    </source>
</evidence>